<dbReference type="Proteomes" id="UP001596445">
    <property type="component" value="Unassembled WGS sequence"/>
</dbReference>
<dbReference type="RefSeq" id="WP_382187259.1">
    <property type="nucleotide sequence ID" value="NZ_JBHSZI010000004.1"/>
</dbReference>
<comment type="caution">
    <text evidence="2">The sequence shown here is derived from an EMBL/GenBank/DDBJ whole genome shotgun (WGS) entry which is preliminary data.</text>
</comment>
<accession>A0ABD5W727</accession>
<sequence length="128" mass="13141">MTAFAVNSEGAIGELTTVSVPTDNLSEKAASQAVPADALSFNYESADTGDFGSLTIEVVADTDAKTLVAQPQEAPSLFTDRVGSLTSDEPVGTGTTLQTAVEPDGDEVIVYGTVDSATGEVARWQGPE</sequence>
<proteinExistence type="predicted"/>
<reference evidence="3" key="2">
    <citation type="journal article" date="2019" name="Int. J. Syst. Evol. Microbiol.">
        <title>The Global Catalogue of Microorganisms (GCM) 10K type strain sequencing project: providing services to taxonomists for standard genome sequencing and annotation.</title>
        <authorList>
            <consortium name="The Broad Institute Genomics Platform"/>
            <consortium name="The Broad Institute Genome Sequencing Center for Infectious Disease"/>
            <person name="Wu L."/>
            <person name="Ma J."/>
        </authorList>
    </citation>
    <scope>NUCLEOTIDE SEQUENCE [LARGE SCALE GENOMIC DNA]</scope>
    <source>
        <strain evidence="3">JCM 30072</strain>
    </source>
</reference>
<name>A0ABD5W727_9EURY</name>
<dbReference type="EMBL" id="JBHSZI010000004">
    <property type="protein sequence ID" value="MFC7059966.1"/>
    <property type="molecule type" value="Genomic_DNA"/>
</dbReference>
<reference evidence="2" key="3">
    <citation type="submission" date="2024-09" db="EMBL/GenBank/DDBJ databases">
        <authorList>
            <person name="Sun Q."/>
        </authorList>
    </citation>
    <scope>NUCLEOTIDE SEQUENCE</scope>
    <source>
        <strain evidence="2">CGMCC 1.12553</strain>
    </source>
</reference>
<evidence type="ECO:0000313" key="1">
    <source>
        <dbReference type="EMBL" id="MFC7059890.1"/>
    </source>
</evidence>
<protein>
    <submittedName>
        <fullName evidence="2">Uncharacterized protein</fullName>
    </submittedName>
</protein>
<dbReference type="AlphaFoldDB" id="A0ABD5W727"/>
<keyword evidence="3" id="KW-1185">Reference proteome</keyword>
<gene>
    <name evidence="1" type="ORF">ACFQQG_18875</name>
    <name evidence="2" type="ORF">ACFQQG_19330</name>
</gene>
<dbReference type="EMBL" id="JBHSZI010000004">
    <property type="protein sequence ID" value="MFC7059890.1"/>
    <property type="molecule type" value="Genomic_DNA"/>
</dbReference>
<organism evidence="2 3">
    <name type="scientific">Halovenus salina</name>
    <dbReference type="NCBI Taxonomy" id="1510225"/>
    <lineage>
        <taxon>Archaea</taxon>
        <taxon>Methanobacteriati</taxon>
        <taxon>Methanobacteriota</taxon>
        <taxon>Stenosarchaea group</taxon>
        <taxon>Halobacteria</taxon>
        <taxon>Halobacteriales</taxon>
        <taxon>Haloarculaceae</taxon>
        <taxon>Halovenus</taxon>
    </lineage>
</organism>
<reference evidence="2" key="1">
    <citation type="journal article" date="2014" name="Int. J. Syst. Evol. Microbiol.">
        <title>Complete genome sequence of Corynebacterium casei LMG S-19264T (=DSM 44701T), isolated from a smear-ripened cheese.</title>
        <authorList>
            <consortium name="US DOE Joint Genome Institute (JGI-PGF)"/>
            <person name="Walter F."/>
            <person name="Albersmeier A."/>
            <person name="Kalinowski J."/>
            <person name="Ruckert C."/>
        </authorList>
    </citation>
    <scope>NUCLEOTIDE SEQUENCE [LARGE SCALE GENOMIC DNA]</scope>
    <source>
        <strain evidence="2">CGMCC 1.12553</strain>
    </source>
</reference>
<evidence type="ECO:0000313" key="3">
    <source>
        <dbReference type="Proteomes" id="UP001596445"/>
    </source>
</evidence>
<evidence type="ECO:0000313" key="2">
    <source>
        <dbReference type="EMBL" id="MFC7059966.1"/>
    </source>
</evidence>